<dbReference type="OMA" id="FGNKMED"/>
<reference evidence="4" key="1">
    <citation type="submission" date="2013-02" db="EMBL/GenBank/DDBJ databases">
        <authorList>
            <person name="Hughes D."/>
        </authorList>
    </citation>
    <scope>NUCLEOTIDE SEQUENCE</scope>
    <source>
        <strain>Durham</strain>
        <strain evidence="4">NC isolate 2 -- Noor lab</strain>
    </source>
</reference>
<evidence type="ECO:0000313" key="3">
    <source>
        <dbReference type="EnsemblMetazoa" id="MESCA004675-PA"/>
    </source>
</evidence>
<name>T1GMA6_MEGSC</name>
<evidence type="ECO:0000256" key="2">
    <source>
        <dbReference type="SAM" id="MobiDB-lite"/>
    </source>
</evidence>
<reference evidence="3" key="2">
    <citation type="submission" date="2015-06" db="UniProtKB">
        <authorList>
            <consortium name="EnsemblMetazoa"/>
        </authorList>
    </citation>
    <scope>IDENTIFICATION</scope>
</reference>
<dbReference type="PANTHER" id="PTHR13015">
    <property type="entry name" value="PROTEIN AD-016-RELATED"/>
    <property type="match status" value="1"/>
</dbReference>
<dbReference type="EnsemblMetazoa" id="MESCA004675-RA">
    <property type="protein sequence ID" value="MESCA004675-PA"/>
    <property type="gene ID" value="MESCA004675"/>
</dbReference>
<dbReference type="AlphaFoldDB" id="T1GMA6"/>
<sequence>MENGYSMLDIDKKQIPPIQKKRILAFVNHFLIQTTKFLNKFANECETKFIEVERKIQTVEASLVIVESKLNSIPGIEALAPVKAVAAPTPVPECVTNHTGEHSKDIPDSGNVPETKQETVVDEKPEPEGIKACEDQRYKKYFKMVQFGVPPSAVKQKMSAEGFDASILE</sequence>
<evidence type="ECO:0000256" key="1">
    <source>
        <dbReference type="ARBA" id="ARBA00006290"/>
    </source>
</evidence>
<dbReference type="InterPro" id="IPR019309">
    <property type="entry name" value="WASHC3"/>
</dbReference>
<dbReference type="GO" id="GO:0006887">
    <property type="term" value="P:exocytosis"/>
    <property type="evidence" value="ECO:0007669"/>
    <property type="project" value="TreeGrafter"/>
</dbReference>
<dbReference type="EMBL" id="CAQQ02390908">
    <property type="status" value="NOT_ANNOTATED_CDS"/>
    <property type="molecule type" value="Genomic_DNA"/>
</dbReference>
<evidence type="ECO:0008006" key="5">
    <source>
        <dbReference type="Google" id="ProtNLM"/>
    </source>
</evidence>
<accession>T1GMA6</accession>
<keyword evidence="4" id="KW-1185">Reference proteome</keyword>
<comment type="similarity">
    <text evidence="1">Belongs to the CCDC53 family.</text>
</comment>
<dbReference type="PANTHER" id="PTHR13015:SF0">
    <property type="entry name" value="WASH COMPLEX SUBUNIT 3"/>
    <property type="match status" value="1"/>
</dbReference>
<feature type="compositionally biased region" description="Basic and acidic residues" evidence="2">
    <location>
        <begin position="115"/>
        <end position="128"/>
    </location>
</feature>
<dbReference type="HOGENOM" id="CLU_117940_0_0_1"/>
<protein>
    <recommendedName>
        <fullName evidence="5">WASH complex subunit 3</fullName>
    </recommendedName>
</protein>
<dbReference type="Proteomes" id="UP000015102">
    <property type="component" value="Unassembled WGS sequence"/>
</dbReference>
<organism evidence="3 4">
    <name type="scientific">Megaselia scalaris</name>
    <name type="common">Humpbacked fly</name>
    <name type="synonym">Phora scalaris</name>
    <dbReference type="NCBI Taxonomy" id="36166"/>
    <lineage>
        <taxon>Eukaryota</taxon>
        <taxon>Metazoa</taxon>
        <taxon>Ecdysozoa</taxon>
        <taxon>Arthropoda</taxon>
        <taxon>Hexapoda</taxon>
        <taxon>Insecta</taxon>
        <taxon>Pterygota</taxon>
        <taxon>Neoptera</taxon>
        <taxon>Endopterygota</taxon>
        <taxon>Diptera</taxon>
        <taxon>Brachycera</taxon>
        <taxon>Muscomorpha</taxon>
        <taxon>Platypezoidea</taxon>
        <taxon>Phoridae</taxon>
        <taxon>Megaseliini</taxon>
        <taxon>Megaselia</taxon>
    </lineage>
</organism>
<dbReference type="STRING" id="36166.T1GMA6"/>
<feature type="region of interest" description="Disordered" evidence="2">
    <location>
        <begin position="96"/>
        <end position="128"/>
    </location>
</feature>
<dbReference type="GO" id="GO:0071203">
    <property type="term" value="C:WASH complex"/>
    <property type="evidence" value="ECO:0007669"/>
    <property type="project" value="InterPro"/>
</dbReference>
<proteinExistence type="inferred from homology"/>
<dbReference type="Pfam" id="PF10152">
    <property type="entry name" value="CCDC53"/>
    <property type="match status" value="1"/>
</dbReference>
<evidence type="ECO:0000313" key="4">
    <source>
        <dbReference type="Proteomes" id="UP000015102"/>
    </source>
</evidence>
<dbReference type="GO" id="GO:0030041">
    <property type="term" value="P:actin filament polymerization"/>
    <property type="evidence" value="ECO:0007669"/>
    <property type="project" value="TreeGrafter"/>
</dbReference>
<dbReference type="Gene3D" id="1.20.5.110">
    <property type="match status" value="1"/>
</dbReference>